<keyword evidence="2" id="KW-1185">Reference proteome</keyword>
<dbReference type="Gene3D" id="3.30.470.20">
    <property type="entry name" value="ATP-grasp fold, B domain"/>
    <property type="match status" value="1"/>
</dbReference>
<comment type="caution">
    <text evidence="1">The sequence shown here is derived from an EMBL/GenBank/DDBJ whole genome shotgun (WGS) entry which is preliminary data.</text>
</comment>
<accession>A0A9X2BRU2</accession>
<evidence type="ECO:0000313" key="1">
    <source>
        <dbReference type="EMBL" id="MCK8489798.1"/>
    </source>
</evidence>
<dbReference type="Pfam" id="PF14398">
    <property type="entry name" value="ATPgrasp_YheCD"/>
    <property type="match status" value="1"/>
</dbReference>
<proteinExistence type="predicted"/>
<dbReference type="InterPro" id="IPR026838">
    <property type="entry name" value="YheC/D"/>
</dbReference>
<name>A0A9X2BRU2_9BACL</name>
<organism evidence="1 2">
    <name type="scientific">Paenibacillus mellifer</name>
    <dbReference type="NCBI Taxonomy" id="2937794"/>
    <lineage>
        <taxon>Bacteria</taxon>
        <taxon>Bacillati</taxon>
        <taxon>Bacillota</taxon>
        <taxon>Bacilli</taxon>
        <taxon>Bacillales</taxon>
        <taxon>Paenibacillaceae</taxon>
        <taxon>Paenibacillus</taxon>
    </lineage>
</organism>
<protein>
    <submittedName>
        <fullName evidence="1">YheC/YheD family protein</fullName>
    </submittedName>
</protein>
<evidence type="ECO:0000313" key="2">
    <source>
        <dbReference type="Proteomes" id="UP001139534"/>
    </source>
</evidence>
<sequence>MIKTPQGTVGILVAESDGLLPFAEAAFCRRLCYIGERQGLSVIVFCLGWIASGNAAGIPSYTYEHGTWIRKWSPRPDIIYDRCFTHDRKHQLRKHRLLERLAAEHPFVYLARGLAGKWVVYQALLECPEVAEHLPETVLYQGQPQLDKWLQTHAGEAFLKPRNGTHGKRTLHVKYHPPRDEIRVMGRSERNTMFRRRFLTKQAGLEWVDRFTGRRPFLIQPYLQLNSADGEPFDVRVLMQKNAQGEWSLTGMAARVGRKDSLTSNLHGGGTAHRALPFLIRELGEQGGKAAEAAIRKLSLLIPAYLETRFGRLAELGLDFGVDRQGCVWVLEVNSKPGRSSFFRIGDPETARRSLENPIGYARYLLLSKP</sequence>
<dbReference type="EMBL" id="JALPRK010000029">
    <property type="protein sequence ID" value="MCK8489798.1"/>
    <property type="molecule type" value="Genomic_DNA"/>
</dbReference>
<gene>
    <name evidence="1" type="ORF">M0651_21750</name>
</gene>
<dbReference type="SUPFAM" id="SSF56059">
    <property type="entry name" value="Glutathione synthetase ATP-binding domain-like"/>
    <property type="match status" value="1"/>
</dbReference>
<dbReference type="Proteomes" id="UP001139534">
    <property type="component" value="Unassembled WGS sequence"/>
</dbReference>
<reference evidence="1" key="1">
    <citation type="submission" date="2022-04" db="EMBL/GenBank/DDBJ databases">
        <authorList>
            <person name="Seo M.-J."/>
        </authorList>
    </citation>
    <scope>NUCLEOTIDE SEQUENCE</scope>
    <source>
        <strain evidence="1">MBLB2552</strain>
    </source>
</reference>
<dbReference type="RefSeq" id="WP_248553783.1">
    <property type="nucleotide sequence ID" value="NZ_JALPRK010000029.1"/>
</dbReference>
<dbReference type="AlphaFoldDB" id="A0A9X2BRU2"/>